<dbReference type="InterPro" id="IPR003959">
    <property type="entry name" value="ATPase_AAA_core"/>
</dbReference>
<reference evidence="3 4" key="1">
    <citation type="submission" date="2020-05" db="EMBL/GenBank/DDBJ databases">
        <title>Identification and distribution of gene clusters putatively required for synthesis of sphingolipid metabolism inhibitors in phylogenetically diverse species of the filamentous fungus Fusarium.</title>
        <authorList>
            <person name="Kim H.-S."/>
            <person name="Busman M."/>
            <person name="Brown D.W."/>
            <person name="Divon H."/>
            <person name="Uhlig S."/>
            <person name="Proctor R.H."/>
        </authorList>
    </citation>
    <scope>NUCLEOTIDE SEQUENCE [LARGE SCALE GENOMIC DNA]</scope>
    <source>
        <strain evidence="3 4">NRRL 25211</strain>
    </source>
</reference>
<feature type="region of interest" description="Disordered" evidence="1">
    <location>
        <begin position="27"/>
        <end position="63"/>
    </location>
</feature>
<dbReference type="SUPFAM" id="SSF52540">
    <property type="entry name" value="P-loop containing nucleoside triphosphate hydrolases"/>
    <property type="match status" value="1"/>
</dbReference>
<dbReference type="InterPro" id="IPR054289">
    <property type="entry name" value="DUF7025"/>
</dbReference>
<dbReference type="EMBL" id="JAAOAR010000294">
    <property type="protein sequence ID" value="KAF5590034.1"/>
    <property type="molecule type" value="Genomic_DNA"/>
</dbReference>
<dbReference type="PANTHER" id="PTHR46411">
    <property type="entry name" value="FAMILY ATPASE, PUTATIVE-RELATED"/>
    <property type="match status" value="1"/>
</dbReference>
<feature type="domain" description="AAA+ ATPase" evidence="2">
    <location>
        <begin position="557"/>
        <end position="686"/>
    </location>
</feature>
<dbReference type="SMART" id="SM00382">
    <property type="entry name" value="AAA"/>
    <property type="match status" value="1"/>
</dbReference>
<dbReference type="Gene3D" id="3.40.50.300">
    <property type="entry name" value="P-loop containing nucleotide triphosphate hydrolases"/>
    <property type="match status" value="1"/>
</dbReference>
<dbReference type="InterPro" id="IPR003593">
    <property type="entry name" value="AAA+_ATPase"/>
</dbReference>
<name>A0A8H5P528_9HYPO</name>
<dbReference type="GO" id="GO:0016887">
    <property type="term" value="F:ATP hydrolysis activity"/>
    <property type="evidence" value="ECO:0007669"/>
    <property type="project" value="InterPro"/>
</dbReference>
<sequence length="791" mass="90430">MAPCPAQSKPSLLSRISAVEEKLAELETRLVPPSTEPDVNGRHEAEDVSENRNGNGEEEEKTTSRVKIVIIKTNPETGESMEVDRAPKAIQSKEPEESNHAFILRKLVYDAKDPAQNHSEIIITDTDLWELLKKKLGHTPYHLFRGSPVTLFSPFQAIVFQFDELIKESQEAREGEADERTWKDLRLLLDTISSGSSGDERLDKYFKVRPSYRSREPETIQFKDLWTIFPPGTLVYGEPFQNQPQVFIVMTNSRPWPWQRDDDSRNSTRLAPWYLHAWSYDWRDGTFCRCLFLLKFHPFDGHLPLTTLPYYPFKLHTDYHNVRQDLIRRGKEFRKICEAKQSSRLYEYKGKAIFERAGLSSIRNDDETAFDFISDDQGKTQGTCLTTSGVSNCQKVAGRVMVDFESYFQYAESEARNGTLIPSGGIECLCSDCQLNTGLRARSRSHFDDAEFISRKEWDDEQYLICSPRVLGYILKEKQWAQLLVSNLKYIPQQDREDLLGRLKLADDEAPKTRKGNGGTKKLLLDLVTSHTSAKTQRDDEDEQDLDIDDIIPDKGKGLIILLYGPPGVGKTSTAETVAMVTGKALFSVSVSDVGTQAKHVESNLGRIFALATKWQVILLLDEADVFLESRERGNKVLSTDKNALVSVFLRVLEYYQGIMFLTTNQIAEFDVAIPSRIHLAIRYESLQTSQMEAIFDSFLRDLDERNLIEDYSDIKDWLDDSVYKEKLDGHQIRNMITTALGLARAEARSGGGQKLNKRHLKRAFGNISDFKRDFNTQMQRYIDGQEKMIK</sequence>
<comment type="caution">
    <text evidence="3">The sequence shown here is derived from an EMBL/GenBank/DDBJ whole genome shotgun (WGS) entry which is preliminary data.</text>
</comment>
<dbReference type="Proteomes" id="UP000544095">
    <property type="component" value="Unassembled WGS sequence"/>
</dbReference>
<dbReference type="PANTHER" id="PTHR46411:SF2">
    <property type="entry name" value="AAA+ ATPASE DOMAIN-CONTAINING PROTEIN"/>
    <property type="match status" value="1"/>
</dbReference>
<protein>
    <submittedName>
        <fullName evidence="3">AAA family ATPase</fullName>
    </submittedName>
</protein>
<feature type="compositionally biased region" description="Basic and acidic residues" evidence="1">
    <location>
        <begin position="39"/>
        <end position="50"/>
    </location>
</feature>
<dbReference type="GO" id="GO:0005524">
    <property type="term" value="F:ATP binding"/>
    <property type="evidence" value="ECO:0007669"/>
    <property type="project" value="InterPro"/>
</dbReference>
<evidence type="ECO:0000313" key="3">
    <source>
        <dbReference type="EMBL" id="KAF5590034.1"/>
    </source>
</evidence>
<gene>
    <name evidence="3" type="ORF">FPANT_6126</name>
</gene>
<proteinExistence type="predicted"/>
<accession>A0A8H5P528</accession>
<dbReference type="Pfam" id="PF00004">
    <property type="entry name" value="AAA"/>
    <property type="match status" value="1"/>
</dbReference>
<dbReference type="CDD" id="cd19481">
    <property type="entry name" value="RecA-like_protease"/>
    <property type="match status" value="1"/>
</dbReference>
<dbReference type="AlphaFoldDB" id="A0A8H5P528"/>
<evidence type="ECO:0000313" key="4">
    <source>
        <dbReference type="Proteomes" id="UP000544095"/>
    </source>
</evidence>
<dbReference type="InterPro" id="IPR027417">
    <property type="entry name" value="P-loop_NTPase"/>
</dbReference>
<evidence type="ECO:0000256" key="1">
    <source>
        <dbReference type="SAM" id="MobiDB-lite"/>
    </source>
</evidence>
<evidence type="ECO:0000259" key="2">
    <source>
        <dbReference type="SMART" id="SM00382"/>
    </source>
</evidence>
<organism evidence="3 4">
    <name type="scientific">Fusarium pseudoanthophilum</name>
    <dbReference type="NCBI Taxonomy" id="48495"/>
    <lineage>
        <taxon>Eukaryota</taxon>
        <taxon>Fungi</taxon>
        <taxon>Dikarya</taxon>
        <taxon>Ascomycota</taxon>
        <taxon>Pezizomycotina</taxon>
        <taxon>Sordariomycetes</taxon>
        <taxon>Hypocreomycetidae</taxon>
        <taxon>Hypocreales</taxon>
        <taxon>Nectriaceae</taxon>
        <taxon>Fusarium</taxon>
        <taxon>Fusarium fujikuroi species complex</taxon>
    </lineage>
</organism>
<keyword evidence="4" id="KW-1185">Reference proteome</keyword>
<dbReference type="Pfam" id="PF22942">
    <property type="entry name" value="DUF7025"/>
    <property type="match status" value="1"/>
</dbReference>